<keyword evidence="3 9" id="KW-0028">Amino-acid biosynthesis</keyword>
<dbReference type="HOGENOM" id="CLU_053680_0_0_9"/>
<dbReference type="GO" id="GO:0005737">
    <property type="term" value="C:cytoplasm"/>
    <property type="evidence" value="ECO:0007669"/>
    <property type="project" value="UniProtKB-SubCell"/>
</dbReference>
<dbReference type="InterPro" id="IPR001048">
    <property type="entry name" value="Asp/Glu/Uridylate_kinase"/>
</dbReference>
<name>A0A0B6AR86_PRIM2</name>
<protein>
    <recommendedName>
        <fullName evidence="9">Acetylglutamate kinase</fullName>
        <ecNumber evidence="9">2.7.2.8</ecNumber>
    </recommendedName>
    <alternativeName>
        <fullName evidence="9">N-acetyl-L-glutamate 5-phosphotransferase</fullName>
    </alternativeName>
    <alternativeName>
        <fullName evidence="9">NAG kinase</fullName>
        <shortName evidence="9">NAGK</shortName>
    </alternativeName>
</protein>
<dbReference type="PANTHER" id="PTHR23342:SF0">
    <property type="entry name" value="N-ACETYLGLUTAMATE SYNTHASE, MITOCHONDRIAL"/>
    <property type="match status" value="1"/>
</dbReference>
<evidence type="ECO:0000259" key="10">
    <source>
        <dbReference type="Pfam" id="PF00696"/>
    </source>
</evidence>
<dbReference type="PIRSF" id="PIRSF000728">
    <property type="entry name" value="NAGK"/>
    <property type="match status" value="1"/>
</dbReference>
<evidence type="ECO:0000256" key="5">
    <source>
        <dbReference type="ARBA" id="ARBA00022741"/>
    </source>
</evidence>
<evidence type="ECO:0000256" key="4">
    <source>
        <dbReference type="ARBA" id="ARBA00022679"/>
    </source>
</evidence>
<dbReference type="GO" id="GO:0005524">
    <property type="term" value="F:ATP binding"/>
    <property type="evidence" value="ECO:0007669"/>
    <property type="project" value="UniProtKB-UniRule"/>
</dbReference>
<dbReference type="SUPFAM" id="SSF53633">
    <property type="entry name" value="Carbamate kinase-like"/>
    <property type="match status" value="1"/>
</dbReference>
<feature type="binding site" evidence="9">
    <location>
        <position position="65"/>
    </location>
    <ligand>
        <name>substrate</name>
    </ligand>
</feature>
<evidence type="ECO:0000256" key="6">
    <source>
        <dbReference type="ARBA" id="ARBA00022777"/>
    </source>
</evidence>
<dbReference type="InterPro" id="IPR036393">
    <property type="entry name" value="AceGlu_kinase-like_sf"/>
</dbReference>
<feature type="domain" description="Aspartate/glutamate/uridylate kinase" evidence="10">
    <location>
        <begin position="5"/>
        <end position="234"/>
    </location>
</feature>
<sequence length="274" mass="29045">MSNEKIVVVKCGGSIVNQLTSAFFESIQQLKANGYQIIVVHGGGPDIQDTLTKLHIETEFVDGLRKTSKEALEVVTMVLAGKVNKQLVKDLQKSNLKAVGLSGIDGLLLKAEAIDVERLGYVGEVKGVNDTLLKQLTDSKYIPVVSSIGADEEGNSYNINADVAAGAVAQAVNAEKLMFVTDVKGVLKDGALLPELTKSEIDALIEEKVIYGGMIPKVTSAVNALSPLLEEVHIISGTDGFLDKEGKLIGTAIKYSGKGGEDSDEFIVSNISTV</sequence>
<dbReference type="PATRIC" id="fig|592022.4.peg.590"/>
<dbReference type="EC" id="2.7.2.8" evidence="9"/>
<comment type="similarity">
    <text evidence="9">Belongs to the acetylglutamate kinase family. ArgB subfamily.</text>
</comment>
<keyword evidence="9" id="KW-0963">Cytoplasm</keyword>
<keyword evidence="4 9" id="KW-0808">Transferase</keyword>
<dbReference type="GO" id="GO:0003991">
    <property type="term" value="F:acetylglutamate kinase activity"/>
    <property type="evidence" value="ECO:0007669"/>
    <property type="project" value="UniProtKB-UniRule"/>
</dbReference>
<evidence type="ECO:0000256" key="2">
    <source>
        <dbReference type="ARBA" id="ARBA00022571"/>
    </source>
</evidence>
<dbReference type="InterPro" id="IPR004662">
    <property type="entry name" value="AcgluKinase_fam"/>
</dbReference>
<keyword evidence="2 9" id="KW-0055">Arginine biosynthesis</keyword>
<dbReference type="AlphaFoldDB" id="A0A0B6AR86"/>
<evidence type="ECO:0000313" key="12">
    <source>
        <dbReference type="Proteomes" id="UP000031829"/>
    </source>
</evidence>
<feature type="site" description="Transition state stabilizer" evidence="9">
    <location>
        <position position="10"/>
    </location>
</feature>
<keyword evidence="7 9" id="KW-0067">ATP-binding</keyword>
<evidence type="ECO:0000256" key="3">
    <source>
        <dbReference type="ARBA" id="ARBA00022605"/>
    </source>
</evidence>
<dbReference type="UniPathway" id="UPA00068">
    <property type="reaction ID" value="UER00107"/>
</dbReference>
<keyword evidence="5 9" id="KW-0547">Nucleotide-binding</keyword>
<comment type="subcellular location">
    <subcellularLocation>
        <location evidence="9">Cytoplasm</location>
    </subcellularLocation>
</comment>
<dbReference type="GeneID" id="93641034"/>
<accession>A0A0B6AR86</accession>
<dbReference type="Pfam" id="PF00696">
    <property type="entry name" value="AA_kinase"/>
    <property type="match status" value="1"/>
</dbReference>
<comment type="function">
    <text evidence="9">Catalyzes the ATP-dependent phosphorylation of N-acetyl-L-glutamate.</text>
</comment>
<reference evidence="11 12" key="1">
    <citation type="journal article" date="2015" name="Genome Announc.">
        <title>Complete genome sequences for 35 biothreat assay-relevant bacillus species.</title>
        <authorList>
            <person name="Johnson S.L."/>
            <person name="Daligault H.E."/>
            <person name="Davenport K.W."/>
            <person name="Jaissle J."/>
            <person name="Frey K.G."/>
            <person name="Ladner J.T."/>
            <person name="Broomall S.M."/>
            <person name="Bishop-Lilly K.A."/>
            <person name="Bruce D.C."/>
            <person name="Gibbons H.S."/>
            <person name="Coyne S.R."/>
            <person name="Lo C.C."/>
            <person name="Meincke L."/>
            <person name="Munk A.C."/>
            <person name="Koroleva G.I."/>
            <person name="Rosenzweig C.N."/>
            <person name="Palacios G.F."/>
            <person name="Redden C.L."/>
            <person name="Minogue T.D."/>
            <person name="Chain P.S."/>
        </authorList>
    </citation>
    <scope>NUCLEOTIDE SEQUENCE [LARGE SCALE GENOMIC DNA]</scope>
    <source>
        <strain evidence="12">ATCC 14581 / DSM 32 / JCM 2506 / NBRC 15308 / NCIMB 9376 / NCTC 10342 / NRRL B-14308 / VKM B-512</strain>
    </source>
</reference>
<evidence type="ECO:0000313" key="11">
    <source>
        <dbReference type="EMBL" id="AJI23652.1"/>
    </source>
</evidence>
<evidence type="ECO:0000256" key="8">
    <source>
        <dbReference type="ARBA" id="ARBA00048141"/>
    </source>
</evidence>
<organism evidence="11 12">
    <name type="scientific">Priestia megaterium (strain ATCC 14581 / DSM 32 / CCUG 1817 / JCM 2506 / NBRC 15308 / NCIMB 9376 / NCTC 10342 / NRRL B-14308 / VKM B-512 / Ford 19)</name>
    <name type="common">Bacillus megaterium</name>
    <dbReference type="NCBI Taxonomy" id="1348623"/>
    <lineage>
        <taxon>Bacteria</taxon>
        <taxon>Bacillati</taxon>
        <taxon>Bacillota</taxon>
        <taxon>Bacilli</taxon>
        <taxon>Bacillales</taxon>
        <taxon>Bacillaceae</taxon>
        <taxon>Priestia</taxon>
    </lineage>
</organism>
<gene>
    <name evidence="9 11" type="primary">argB</name>
    <name evidence="11" type="ORF">BG04_2968</name>
</gene>
<feature type="binding site" evidence="9">
    <location>
        <position position="158"/>
    </location>
    <ligand>
        <name>substrate</name>
    </ligand>
</feature>
<dbReference type="HAMAP" id="MF_00082">
    <property type="entry name" value="ArgB"/>
    <property type="match status" value="1"/>
</dbReference>
<dbReference type="NCBIfam" id="TIGR00761">
    <property type="entry name" value="argB"/>
    <property type="match status" value="1"/>
</dbReference>
<evidence type="ECO:0000256" key="7">
    <source>
        <dbReference type="ARBA" id="ARBA00022840"/>
    </source>
</evidence>
<dbReference type="RefSeq" id="WP_013081733.1">
    <property type="nucleotide sequence ID" value="NZ_BCVB01000007.1"/>
</dbReference>
<feature type="site" description="Transition state stabilizer" evidence="9">
    <location>
        <position position="217"/>
    </location>
</feature>
<dbReference type="PANTHER" id="PTHR23342">
    <property type="entry name" value="N-ACETYLGLUTAMATE SYNTHASE"/>
    <property type="match status" value="1"/>
</dbReference>
<dbReference type="InterPro" id="IPR037528">
    <property type="entry name" value="ArgB"/>
</dbReference>
<dbReference type="EMBL" id="CP009920">
    <property type="protein sequence ID" value="AJI23652.1"/>
    <property type="molecule type" value="Genomic_DNA"/>
</dbReference>
<comment type="catalytic activity">
    <reaction evidence="8 9">
        <text>N-acetyl-L-glutamate + ATP = N-acetyl-L-glutamyl 5-phosphate + ADP</text>
        <dbReference type="Rhea" id="RHEA:14629"/>
        <dbReference type="ChEBI" id="CHEBI:30616"/>
        <dbReference type="ChEBI" id="CHEBI:44337"/>
        <dbReference type="ChEBI" id="CHEBI:57936"/>
        <dbReference type="ChEBI" id="CHEBI:456216"/>
        <dbReference type="EC" id="2.7.2.8"/>
    </reaction>
</comment>
<keyword evidence="6 9" id="KW-0418">Kinase</keyword>
<evidence type="ECO:0000256" key="9">
    <source>
        <dbReference type="HAMAP-Rule" id="MF_00082"/>
    </source>
</evidence>
<dbReference type="GO" id="GO:0042450">
    <property type="term" value="P:L-arginine biosynthetic process via ornithine"/>
    <property type="evidence" value="ECO:0007669"/>
    <property type="project" value="UniProtKB-UniRule"/>
</dbReference>
<comment type="pathway">
    <text evidence="1 9">Amino-acid biosynthesis; L-arginine biosynthesis; N(2)-acetyl-L-ornithine from L-glutamate: step 2/4.</text>
</comment>
<dbReference type="Proteomes" id="UP000031829">
    <property type="component" value="Chromosome"/>
</dbReference>
<evidence type="ECO:0000256" key="1">
    <source>
        <dbReference type="ARBA" id="ARBA00004828"/>
    </source>
</evidence>
<dbReference type="CDD" id="cd04238">
    <property type="entry name" value="AAK_NAGK-like"/>
    <property type="match status" value="1"/>
</dbReference>
<proteinExistence type="inferred from homology"/>
<dbReference type="KEGG" id="bmeg:BG04_2968"/>
<dbReference type="FunFam" id="3.40.1160.10:FF:000004">
    <property type="entry name" value="Acetylglutamate kinase"/>
    <property type="match status" value="1"/>
</dbReference>
<dbReference type="Gene3D" id="3.40.1160.10">
    <property type="entry name" value="Acetylglutamate kinase-like"/>
    <property type="match status" value="1"/>
</dbReference>
<feature type="binding site" evidence="9">
    <location>
        <begin position="43"/>
        <end position="44"/>
    </location>
    <ligand>
        <name>substrate</name>
    </ligand>
</feature>